<keyword evidence="4" id="KW-1185">Reference proteome</keyword>
<evidence type="ECO:0000313" key="4">
    <source>
        <dbReference type="Proteomes" id="UP001355056"/>
    </source>
</evidence>
<gene>
    <name evidence="3" type="ORF">SNE34_07805</name>
</gene>
<feature type="chain" id="PRO_5045333693" evidence="2">
    <location>
        <begin position="39"/>
        <end position="244"/>
    </location>
</feature>
<feature type="region of interest" description="Disordered" evidence="1">
    <location>
        <begin position="46"/>
        <end position="68"/>
    </location>
</feature>
<comment type="caution">
    <text evidence="3">The sequence shown here is derived from an EMBL/GenBank/DDBJ whole genome shotgun (WGS) entry which is preliminary data.</text>
</comment>
<feature type="signal peptide" evidence="2">
    <location>
        <begin position="1"/>
        <end position="38"/>
    </location>
</feature>
<keyword evidence="2" id="KW-0732">Signal</keyword>
<dbReference type="RefSeq" id="WP_332616315.1">
    <property type="nucleotide sequence ID" value="NZ_JAXGFP010000003.1"/>
</dbReference>
<dbReference type="EMBL" id="JAXGFP010000003">
    <property type="protein sequence ID" value="MEG3183911.1"/>
    <property type="molecule type" value="Genomic_DNA"/>
</dbReference>
<accession>A0ABU7YYD0</accession>
<reference evidence="3 4" key="1">
    <citation type="journal article" date="2016" name="Int. J. Syst. Evol. Microbiol.">
        <title>Lysobacter erysipheiresistens sp. nov., an antagonist of powdery mildew, isolated from tobacco-cultivated soil.</title>
        <authorList>
            <person name="Xie B."/>
            <person name="Li T."/>
            <person name="Lin X."/>
            <person name="Wang C.J."/>
            <person name="Chen Y.J."/>
            <person name="Liu W.J."/>
            <person name="Zhao Z.W."/>
        </authorList>
    </citation>
    <scope>NUCLEOTIDE SEQUENCE [LARGE SCALE GENOMIC DNA]</scope>
    <source>
        <strain evidence="3 4">RS-LYSO-3</strain>
    </source>
</reference>
<organism evidence="3 4">
    <name type="scientific">Novilysobacter erysipheiresistens</name>
    <dbReference type="NCBI Taxonomy" id="1749332"/>
    <lineage>
        <taxon>Bacteria</taxon>
        <taxon>Pseudomonadati</taxon>
        <taxon>Pseudomonadota</taxon>
        <taxon>Gammaproteobacteria</taxon>
        <taxon>Lysobacterales</taxon>
        <taxon>Lysobacteraceae</taxon>
        <taxon>Novilysobacter</taxon>
    </lineage>
</organism>
<name>A0ABU7YYD0_9GAMM</name>
<evidence type="ECO:0000256" key="2">
    <source>
        <dbReference type="SAM" id="SignalP"/>
    </source>
</evidence>
<feature type="compositionally biased region" description="Pro residues" evidence="1">
    <location>
        <begin position="51"/>
        <end position="64"/>
    </location>
</feature>
<sequence length="244" mass="25108">MSTPTSSVLPAPTPRPSATARRIAAMAVLACLSPLALAQSALPATTSPRVPAAPAPLPSRPAPTAPGAIEQWGFDPAVLVADGTELLARAPDPAIDRLFQAVHASSQDPSDAQVLCKLFDPQADRSLAGLNAIASGLAPASQERFANAVAEVFVAAMQNPPQPWDPAAAEQALKAAGVRAALLNDGFSAGLNGDDHPARCRSVAMLLDAVQQRPLPERAAVTRLLLSQGLQQLAGNPDTTAHVR</sequence>
<dbReference type="Proteomes" id="UP001355056">
    <property type="component" value="Unassembled WGS sequence"/>
</dbReference>
<protein>
    <submittedName>
        <fullName evidence="3">Uncharacterized protein</fullName>
    </submittedName>
</protein>
<evidence type="ECO:0000256" key="1">
    <source>
        <dbReference type="SAM" id="MobiDB-lite"/>
    </source>
</evidence>
<proteinExistence type="predicted"/>
<evidence type="ECO:0000313" key="3">
    <source>
        <dbReference type="EMBL" id="MEG3183911.1"/>
    </source>
</evidence>